<dbReference type="GeneID" id="81426880"/>
<sequence>MPPLMLSKRLSSVQGVRLAGASSTWDINIHYPPDCPGGIIASCTPHHNATPGNDPASTPLALPALTHPHIHLDKAFVHSAREYAHLLPSTGSFQEALSVTTVAKQRFTRPDLLNRGEWLVAESVSWGVTAMRAFVEVDHTVKLICLDAAMDLKSQWNDVCEIQIVCFAQDPIFSTQHGEENRDFLETALEQYPQIDVIGTTPYVESTIEAAKRNIDWAIDRALQLDKHLDFHLDYNLDSSKEALLWHVLHSLRQRGWTGSSTAKRVMLGHCTRLTLLADEKWREVSRIIHDNDLPVSFVGLPTSDLYMASPPPDPNGAPDRPRGTLRVPEMIRKHDLDAVIGVNNVGNAFTPWGPPDPLFLACLGVGVYQAGTQADAELLYECVSTRARAAIGLSPSHSNIAVKEGERPDFLVFHNRDVTGCGIAARPRSSVAEIVWDPPAQLNRDVLFNGRLKRSGLPTLRNDFSYVFSTE</sequence>
<proteinExistence type="predicted"/>
<protein>
    <recommendedName>
        <fullName evidence="3">Zinc metallopeptidase</fullName>
    </recommendedName>
</protein>
<accession>A0A9W9I4W7</accession>
<evidence type="ECO:0000313" key="1">
    <source>
        <dbReference type="EMBL" id="KAJ5166798.1"/>
    </source>
</evidence>
<dbReference type="InterPro" id="IPR052349">
    <property type="entry name" value="Metallo-hydrolase_Enzymes"/>
</dbReference>
<dbReference type="RefSeq" id="XP_056543259.1">
    <property type="nucleotide sequence ID" value="XM_056687704.1"/>
</dbReference>
<dbReference type="EMBL" id="JAPQKN010000003">
    <property type="protein sequence ID" value="KAJ5166798.1"/>
    <property type="molecule type" value="Genomic_DNA"/>
</dbReference>
<dbReference type="GO" id="GO:0016814">
    <property type="term" value="F:hydrolase activity, acting on carbon-nitrogen (but not peptide) bonds, in cyclic amidines"/>
    <property type="evidence" value="ECO:0007669"/>
    <property type="project" value="TreeGrafter"/>
</dbReference>
<dbReference type="PANTHER" id="PTHR32027">
    <property type="entry name" value="CYTOSINE DEAMINASE"/>
    <property type="match status" value="1"/>
</dbReference>
<dbReference type="InterPro" id="IPR032466">
    <property type="entry name" value="Metal_Hydrolase"/>
</dbReference>
<keyword evidence="2" id="KW-1185">Reference proteome</keyword>
<evidence type="ECO:0000313" key="2">
    <source>
        <dbReference type="Proteomes" id="UP001149163"/>
    </source>
</evidence>
<reference evidence="1" key="1">
    <citation type="submission" date="2022-11" db="EMBL/GenBank/DDBJ databases">
        <authorList>
            <person name="Petersen C."/>
        </authorList>
    </citation>
    <scope>NUCLEOTIDE SEQUENCE</scope>
    <source>
        <strain evidence="1">IBT 26290</strain>
    </source>
</reference>
<dbReference type="SUPFAM" id="SSF51556">
    <property type="entry name" value="Metallo-dependent hydrolases"/>
    <property type="match status" value="1"/>
</dbReference>
<dbReference type="Gene3D" id="3.20.20.140">
    <property type="entry name" value="Metal-dependent hydrolases"/>
    <property type="match status" value="1"/>
</dbReference>
<dbReference type="Proteomes" id="UP001149163">
    <property type="component" value="Unassembled WGS sequence"/>
</dbReference>
<name>A0A9W9I4W7_9EURO</name>
<gene>
    <name evidence="1" type="ORF">N7482_005579</name>
</gene>
<reference evidence="1" key="2">
    <citation type="journal article" date="2023" name="IMA Fungus">
        <title>Comparative genomic study of the Penicillium genus elucidates a diverse pangenome and 15 lateral gene transfer events.</title>
        <authorList>
            <person name="Petersen C."/>
            <person name="Sorensen T."/>
            <person name="Nielsen M.R."/>
            <person name="Sondergaard T.E."/>
            <person name="Sorensen J.L."/>
            <person name="Fitzpatrick D.A."/>
            <person name="Frisvad J.C."/>
            <person name="Nielsen K.L."/>
        </authorList>
    </citation>
    <scope>NUCLEOTIDE SEQUENCE</scope>
    <source>
        <strain evidence="1">IBT 26290</strain>
    </source>
</reference>
<comment type="caution">
    <text evidence="1">The sequence shown here is derived from an EMBL/GenBank/DDBJ whole genome shotgun (WGS) entry which is preliminary data.</text>
</comment>
<dbReference type="OrthoDB" id="10266980at2759"/>
<organism evidence="1 2">
    <name type="scientific">Penicillium canariense</name>
    <dbReference type="NCBI Taxonomy" id="189055"/>
    <lineage>
        <taxon>Eukaryota</taxon>
        <taxon>Fungi</taxon>
        <taxon>Dikarya</taxon>
        <taxon>Ascomycota</taxon>
        <taxon>Pezizomycotina</taxon>
        <taxon>Eurotiomycetes</taxon>
        <taxon>Eurotiomycetidae</taxon>
        <taxon>Eurotiales</taxon>
        <taxon>Aspergillaceae</taxon>
        <taxon>Penicillium</taxon>
    </lineage>
</organism>
<evidence type="ECO:0008006" key="3">
    <source>
        <dbReference type="Google" id="ProtNLM"/>
    </source>
</evidence>
<dbReference type="PANTHER" id="PTHR32027:SF0">
    <property type="entry name" value="CYTOSINE DEAMINASE"/>
    <property type="match status" value="1"/>
</dbReference>
<dbReference type="AlphaFoldDB" id="A0A9W9I4W7"/>